<name>A0A2T1A115_9ACTN</name>
<dbReference type="OrthoDB" id="3787664at2"/>
<accession>A0A2T1A115</accession>
<reference evidence="6 7" key="1">
    <citation type="submission" date="2018-03" db="EMBL/GenBank/DDBJ databases">
        <title>Genomic Encyclopedia of Archaeal and Bacterial Type Strains, Phase II (KMG-II): from individual species to whole genera.</title>
        <authorList>
            <person name="Goeker M."/>
        </authorList>
    </citation>
    <scope>NUCLEOTIDE SEQUENCE [LARGE SCALE GENOMIC DNA]</scope>
    <source>
        <strain evidence="6 7">DSM 100065</strain>
    </source>
</reference>
<feature type="DNA-binding region" description="H-T-H motif" evidence="4">
    <location>
        <begin position="37"/>
        <end position="56"/>
    </location>
</feature>
<dbReference type="Proteomes" id="UP000237752">
    <property type="component" value="Unassembled WGS sequence"/>
</dbReference>
<protein>
    <submittedName>
        <fullName evidence="6">TetR family transcriptional regulator</fullName>
    </submittedName>
</protein>
<dbReference type="AlphaFoldDB" id="A0A2T1A115"/>
<organism evidence="6 7">
    <name type="scientific">Antricoccus suffuscus</name>
    <dbReference type="NCBI Taxonomy" id="1629062"/>
    <lineage>
        <taxon>Bacteria</taxon>
        <taxon>Bacillati</taxon>
        <taxon>Actinomycetota</taxon>
        <taxon>Actinomycetes</taxon>
        <taxon>Geodermatophilales</taxon>
        <taxon>Antricoccaceae</taxon>
        <taxon>Antricoccus</taxon>
    </lineage>
</organism>
<feature type="domain" description="HTH tetR-type" evidence="5">
    <location>
        <begin position="14"/>
        <end position="74"/>
    </location>
</feature>
<keyword evidence="1" id="KW-0805">Transcription regulation</keyword>
<gene>
    <name evidence="6" type="ORF">CLV47_106172</name>
</gene>
<keyword evidence="3" id="KW-0804">Transcription</keyword>
<evidence type="ECO:0000256" key="4">
    <source>
        <dbReference type="PROSITE-ProRule" id="PRU00335"/>
    </source>
</evidence>
<dbReference type="EMBL" id="PVUE01000006">
    <property type="protein sequence ID" value="PRZ42300.1"/>
    <property type="molecule type" value="Genomic_DNA"/>
</dbReference>
<evidence type="ECO:0000313" key="7">
    <source>
        <dbReference type="Proteomes" id="UP000237752"/>
    </source>
</evidence>
<dbReference type="Gene3D" id="1.10.357.10">
    <property type="entry name" value="Tetracycline Repressor, domain 2"/>
    <property type="match status" value="1"/>
</dbReference>
<keyword evidence="7" id="KW-1185">Reference proteome</keyword>
<comment type="caution">
    <text evidence="6">The sequence shown here is derived from an EMBL/GenBank/DDBJ whole genome shotgun (WGS) entry which is preliminary data.</text>
</comment>
<dbReference type="RefSeq" id="WP_106348794.1">
    <property type="nucleotide sequence ID" value="NZ_PVUE01000006.1"/>
</dbReference>
<dbReference type="GO" id="GO:0003700">
    <property type="term" value="F:DNA-binding transcription factor activity"/>
    <property type="evidence" value="ECO:0007669"/>
    <property type="project" value="TreeGrafter"/>
</dbReference>
<evidence type="ECO:0000259" key="5">
    <source>
        <dbReference type="PROSITE" id="PS50977"/>
    </source>
</evidence>
<dbReference type="InterPro" id="IPR009057">
    <property type="entry name" value="Homeodomain-like_sf"/>
</dbReference>
<dbReference type="Pfam" id="PF00440">
    <property type="entry name" value="TetR_N"/>
    <property type="match status" value="1"/>
</dbReference>
<dbReference type="SUPFAM" id="SSF46689">
    <property type="entry name" value="Homeodomain-like"/>
    <property type="match status" value="1"/>
</dbReference>
<dbReference type="InterPro" id="IPR050109">
    <property type="entry name" value="HTH-type_TetR-like_transc_reg"/>
</dbReference>
<evidence type="ECO:0000313" key="6">
    <source>
        <dbReference type="EMBL" id="PRZ42300.1"/>
    </source>
</evidence>
<dbReference type="PROSITE" id="PS50977">
    <property type="entry name" value="HTH_TETR_2"/>
    <property type="match status" value="1"/>
</dbReference>
<dbReference type="GO" id="GO:0000976">
    <property type="term" value="F:transcription cis-regulatory region binding"/>
    <property type="evidence" value="ECO:0007669"/>
    <property type="project" value="TreeGrafter"/>
</dbReference>
<dbReference type="InterPro" id="IPR001647">
    <property type="entry name" value="HTH_TetR"/>
</dbReference>
<proteinExistence type="predicted"/>
<sequence length="209" mass="22165">MTTRRTGLREQKKHATREALSAAALQLALERGLDSLRVNDIAEAAGVAPRTYNNYFSSREQAIIAAITADRESRVAAAVIARPVDVSLSAAVVDAVVGQYVEPDKHARDVLLLITTNPTLRASYIDAAAMIESPLADVLVERCALIDPLTARVLAASVGAAVRVALDAWVQPSSSSGIVVPSGSLPDLLRTALAPLLPAMDAAERRHRD</sequence>
<dbReference type="PANTHER" id="PTHR30055:SF238">
    <property type="entry name" value="MYCOFACTOCIN BIOSYNTHESIS TRANSCRIPTIONAL REGULATOR MFTR-RELATED"/>
    <property type="match status" value="1"/>
</dbReference>
<evidence type="ECO:0000256" key="1">
    <source>
        <dbReference type="ARBA" id="ARBA00023015"/>
    </source>
</evidence>
<dbReference type="PANTHER" id="PTHR30055">
    <property type="entry name" value="HTH-TYPE TRANSCRIPTIONAL REGULATOR RUTR"/>
    <property type="match status" value="1"/>
</dbReference>
<dbReference type="Pfam" id="PF17754">
    <property type="entry name" value="TetR_C_14"/>
    <property type="match status" value="1"/>
</dbReference>
<evidence type="ECO:0000256" key="3">
    <source>
        <dbReference type="ARBA" id="ARBA00023163"/>
    </source>
</evidence>
<evidence type="ECO:0000256" key="2">
    <source>
        <dbReference type="ARBA" id="ARBA00023125"/>
    </source>
</evidence>
<keyword evidence="2 4" id="KW-0238">DNA-binding</keyword>
<dbReference type="InterPro" id="IPR041347">
    <property type="entry name" value="MftR_C"/>
</dbReference>